<dbReference type="WBParaSite" id="PS1159_v2.g18712.t1">
    <property type="protein sequence ID" value="PS1159_v2.g18712.t1"/>
    <property type="gene ID" value="PS1159_v2.g18712"/>
</dbReference>
<organism evidence="1 2">
    <name type="scientific">Panagrolaimus sp. PS1159</name>
    <dbReference type="NCBI Taxonomy" id="55785"/>
    <lineage>
        <taxon>Eukaryota</taxon>
        <taxon>Metazoa</taxon>
        <taxon>Ecdysozoa</taxon>
        <taxon>Nematoda</taxon>
        <taxon>Chromadorea</taxon>
        <taxon>Rhabditida</taxon>
        <taxon>Tylenchina</taxon>
        <taxon>Panagrolaimomorpha</taxon>
        <taxon>Panagrolaimoidea</taxon>
        <taxon>Panagrolaimidae</taxon>
        <taxon>Panagrolaimus</taxon>
    </lineage>
</organism>
<name>A0AC35FLK5_9BILA</name>
<sequence>MKKLFISATVFICLHFLFITLYAQDENGSNICGQSNYQCKPYQTCCPFSDGNFGCCPYAYANCCKNVNACCQSGFKCQTNGTGCVRFDASDNDN</sequence>
<protein>
    <submittedName>
        <fullName evidence="2">Granulins domain-containing protein</fullName>
    </submittedName>
</protein>
<evidence type="ECO:0000313" key="1">
    <source>
        <dbReference type="Proteomes" id="UP000887580"/>
    </source>
</evidence>
<reference evidence="2" key="1">
    <citation type="submission" date="2022-11" db="UniProtKB">
        <authorList>
            <consortium name="WormBaseParasite"/>
        </authorList>
    </citation>
    <scope>IDENTIFICATION</scope>
</reference>
<accession>A0AC35FLK5</accession>
<evidence type="ECO:0000313" key="2">
    <source>
        <dbReference type="WBParaSite" id="PS1159_v2.g18712.t1"/>
    </source>
</evidence>
<dbReference type="Proteomes" id="UP000887580">
    <property type="component" value="Unplaced"/>
</dbReference>
<proteinExistence type="predicted"/>